<feature type="region of interest" description="Disordered" evidence="2">
    <location>
        <begin position="638"/>
        <end position="683"/>
    </location>
</feature>
<dbReference type="PRINTS" id="PR01301">
    <property type="entry name" value="RGSPROTEIN"/>
</dbReference>
<evidence type="ECO:0000256" key="2">
    <source>
        <dbReference type="SAM" id="MobiDB-lite"/>
    </source>
</evidence>
<dbReference type="InterPro" id="IPR046995">
    <property type="entry name" value="RGS10/12/14-like"/>
</dbReference>
<dbReference type="InterPro" id="IPR044926">
    <property type="entry name" value="RGS_subdomain_2"/>
</dbReference>
<dbReference type="InterPro" id="IPR024066">
    <property type="entry name" value="RGS_subdom1/3"/>
</dbReference>
<feature type="compositionally biased region" description="Low complexity" evidence="2">
    <location>
        <begin position="142"/>
        <end position="153"/>
    </location>
</feature>
<dbReference type="CDD" id="cd01817">
    <property type="entry name" value="RBD1_RGS12_like"/>
    <property type="match status" value="1"/>
</dbReference>
<name>A0A7R9K8F5_TIMGE</name>
<evidence type="ECO:0000259" key="3">
    <source>
        <dbReference type="PROSITE" id="PS50132"/>
    </source>
</evidence>
<dbReference type="GO" id="GO:0005634">
    <property type="term" value="C:nucleus"/>
    <property type="evidence" value="ECO:0007669"/>
    <property type="project" value="TreeGrafter"/>
</dbReference>
<dbReference type="Gene3D" id="1.10.196.10">
    <property type="match status" value="1"/>
</dbReference>
<dbReference type="Pfam" id="PF00615">
    <property type="entry name" value="RGS"/>
    <property type="match status" value="1"/>
</dbReference>
<dbReference type="PROSITE" id="PS50132">
    <property type="entry name" value="RGS"/>
    <property type="match status" value="1"/>
</dbReference>
<dbReference type="SUPFAM" id="SSF48097">
    <property type="entry name" value="Regulator of G-protein signaling, RGS"/>
    <property type="match status" value="1"/>
</dbReference>
<dbReference type="SUPFAM" id="SSF54236">
    <property type="entry name" value="Ubiquitin-like"/>
    <property type="match status" value="2"/>
</dbReference>
<feature type="compositionally biased region" description="Basic and acidic residues" evidence="2">
    <location>
        <begin position="180"/>
        <end position="189"/>
    </location>
</feature>
<dbReference type="GO" id="GO:0008277">
    <property type="term" value="P:regulation of G protein-coupled receptor signaling pathway"/>
    <property type="evidence" value="ECO:0007669"/>
    <property type="project" value="TreeGrafter"/>
</dbReference>
<dbReference type="Pfam" id="PF02196">
    <property type="entry name" value="RBD"/>
    <property type="match status" value="1"/>
</dbReference>
<dbReference type="GO" id="GO:0005737">
    <property type="term" value="C:cytoplasm"/>
    <property type="evidence" value="ECO:0007669"/>
    <property type="project" value="TreeGrafter"/>
</dbReference>
<evidence type="ECO:0000256" key="1">
    <source>
        <dbReference type="ARBA" id="ARBA00022468"/>
    </source>
</evidence>
<sequence length="723" mass="81509">MITSSVPFPFFYAQLHMPAEFLKKEFSHENIYFWVACERYRGLQGSLERKSAAREIFNRHLCLGALEPVNVDSHARQVTQEGLEEASQQLFLQAQKQIFNLMKFDSYPRFIKSALYKECMVRQLSGESVQYPGGNQELHIETSTAPSTPTSHSKLTKSRSDAEDRRRKSLLPWNRKTRSKSKDRGETEYQKLQSKPLDDALSVKSDVTSSRSSLASWDLALRGSFSRQSTSGECALCRVFLPDGATTVVQTKPHETVRDLVIRLLDKRGLHFSAFEVFVDSSLQPICLDEESRVLGRQEVQIEQRVVFRLDLPNRKTIGVKAKPKKKLSEVLRPILYKYNYRLDCVTLSAVIPFSCHARQSLLSPPPSLLPPALICTTSSPHPVLLPPFSHTTSCIHPEQEMSENEVIEPDTLAGSVDNQRLQVLTRSSEGWKTEVSQKMKSGPTLDEITNRVFEELLQGKVARITTDQESVRSDDWESENSSGIFGRFVQRESALVDKDRHSKIKKPGVKPTSEDCADGSKTVVTKPPLIAKWKVGVKLQGHSESDGELGLLANTGQFELYEGLKRAQRCRLEDQRGTEINFELPDFLKDKENAPQTGKKLLAILKAAERVYSAPNESFLGDGVIPPHRQAEEYFFSRSTPPGFGPSRDKVAPFTTTEDESKRGSDPPPLPPKPKHLPVWGRTPAEITNNARFLRPADVKRDTRVCRNRRAVYLDEPSSSFV</sequence>
<feature type="region of interest" description="Disordered" evidence="2">
    <location>
        <begin position="139"/>
        <end position="192"/>
    </location>
</feature>
<dbReference type="GO" id="GO:0007165">
    <property type="term" value="P:signal transduction"/>
    <property type="evidence" value="ECO:0007669"/>
    <property type="project" value="InterPro"/>
</dbReference>
<dbReference type="GO" id="GO:0005886">
    <property type="term" value="C:plasma membrane"/>
    <property type="evidence" value="ECO:0007669"/>
    <property type="project" value="TreeGrafter"/>
</dbReference>
<proteinExistence type="predicted"/>
<dbReference type="PANTHER" id="PTHR45945">
    <property type="entry name" value="REGULATOR OF G-PROTEIN SIGNALING LOCO"/>
    <property type="match status" value="1"/>
</dbReference>
<dbReference type="FunFam" id="1.10.167.10:FF:000001">
    <property type="entry name" value="Putative regulator of g-protein signaling 12"/>
    <property type="match status" value="1"/>
</dbReference>
<evidence type="ECO:0000313" key="5">
    <source>
        <dbReference type="EMBL" id="CAD7606423.1"/>
    </source>
</evidence>
<dbReference type="InterPro" id="IPR036305">
    <property type="entry name" value="RGS_sf"/>
</dbReference>
<dbReference type="AlphaFoldDB" id="A0A7R9K8F5"/>
<dbReference type="SMART" id="SM00455">
    <property type="entry name" value="RBD"/>
    <property type="match status" value="2"/>
</dbReference>
<dbReference type="InterPro" id="IPR016137">
    <property type="entry name" value="RGS"/>
</dbReference>
<dbReference type="EMBL" id="OE844898">
    <property type="protein sequence ID" value="CAD7606423.1"/>
    <property type="molecule type" value="Genomic_DNA"/>
</dbReference>
<evidence type="ECO:0000259" key="4">
    <source>
        <dbReference type="PROSITE" id="PS50898"/>
    </source>
</evidence>
<accession>A0A7R9K8F5</accession>
<feature type="domain" description="RGS" evidence="3">
    <location>
        <begin position="20"/>
        <end position="120"/>
    </location>
</feature>
<dbReference type="PROSITE" id="PS50898">
    <property type="entry name" value="RBD"/>
    <property type="match status" value="1"/>
</dbReference>
<gene>
    <name evidence="5" type="ORF">TGEB3V08_LOCUS9851</name>
</gene>
<dbReference type="SMART" id="SM00315">
    <property type="entry name" value="RGS"/>
    <property type="match status" value="1"/>
</dbReference>
<dbReference type="InterPro" id="IPR029071">
    <property type="entry name" value="Ubiquitin-like_domsf"/>
</dbReference>
<dbReference type="InterPro" id="IPR003116">
    <property type="entry name" value="RBD_dom"/>
</dbReference>
<feature type="domain" description="RBD" evidence="4">
    <location>
        <begin position="235"/>
        <end position="305"/>
    </location>
</feature>
<dbReference type="Gene3D" id="1.10.167.10">
    <property type="entry name" value="Regulator of G-protein Signalling 4, domain 2"/>
    <property type="match status" value="1"/>
</dbReference>
<dbReference type="PANTHER" id="PTHR45945:SF3">
    <property type="entry name" value="REGULATOR OF G-PROTEIN SIGNALING LOCO"/>
    <property type="match status" value="1"/>
</dbReference>
<keyword evidence="1" id="KW-0343">GTPase activation</keyword>
<dbReference type="Gene3D" id="3.10.20.90">
    <property type="entry name" value="Phosphatidylinositol 3-kinase Catalytic Subunit, Chain A, domain 1"/>
    <property type="match status" value="2"/>
</dbReference>
<reference evidence="5" key="1">
    <citation type="submission" date="2020-11" db="EMBL/GenBank/DDBJ databases">
        <authorList>
            <person name="Tran Van P."/>
        </authorList>
    </citation>
    <scope>NUCLEOTIDE SEQUENCE</scope>
</reference>
<dbReference type="GO" id="GO:0005096">
    <property type="term" value="F:GTPase activator activity"/>
    <property type="evidence" value="ECO:0007669"/>
    <property type="project" value="UniProtKB-KW"/>
</dbReference>
<protein>
    <submittedName>
        <fullName evidence="5">Uncharacterized protein</fullName>
    </submittedName>
</protein>
<organism evidence="5">
    <name type="scientific">Timema genevievae</name>
    <name type="common">Walking stick</name>
    <dbReference type="NCBI Taxonomy" id="629358"/>
    <lineage>
        <taxon>Eukaryota</taxon>
        <taxon>Metazoa</taxon>
        <taxon>Ecdysozoa</taxon>
        <taxon>Arthropoda</taxon>
        <taxon>Hexapoda</taxon>
        <taxon>Insecta</taxon>
        <taxon>Pterygota</taxon>
        <taxon>Neoptera</taxon>
        <taxon>Polyneoptera</taxon>
        <taxon>Phasmatodea</taxon>
        <taxon>Timematodea</taxon>
        <taxon>Timematoidea</taxon>
        <taxon>Timematidae</taxon>
        <taxon>Timema</taxon>
    </lineage>
</organism>